<gene>
    <name evidence="3" type="ORF">PV04_07746</name>
</gene>
<dbReference type="InterPro" id="IPR024079">
    <property type="entry name" value="MetalloPept_cat_dom_sf"/>
</dbReference>
<accession>A0A0D2G071</accession>
<evidence type="ECO:0000313" key="3">
    <source>
        <dbReference type="EMBL" id="KIW65489.1"/>
    </source>
</evidence>
<evidence type="ECO:0000256" key="1">
    <source>
        <dbReference type="SAM" id="MobiDB-lite"/>
    </source>
</evidence>
<keyword evidence="2" id="KW-0812">Transmembrane</keyword>
<keyword evidence="2" id="KW-0472">Membrane</keyword>
<dbReference type="HOGENOM" id="CLU_052681_0_0_1"/>
<keyword evidence="4" id="KW-1185">Reference proteome</keyword>
<proteinExistence type="predicted"/>
<keyword evidence="2" id="KW-1133">Transmembrane helix</keyword>
<organism evidence="3 4">
    <name type="scientific">Phialophora macrospora</name>
    <dbReference type="NCBI Taxonomy" id="1851006"/>
    <lineage>
        <taxon>Eukaryota</taxon>
        <taxon>Fungi</taxon>
        <taxon>Dikarya</taxon>
        <taxon>Ascomycota</taxon>
        <taxon>Pezizomycotina</taxon>
        <taxon>Eurotiomycetes</taxon>
        <taxon>Chaetothyriomycetidae</taxon>
        <taxon>Chaetothyriales</taxon>
        <taxon>Herpotrichiellaceae</taxon>
        <taxon>Phialophora</taxon>
    </lineage>
</organism>
<evidence type="ECO:0000256" key="2">
    <source>
        <dbReference type="SAM" id="Phobius"/>
    </source>
</evidence>
<name>A0A0D2G071_9EURO</name>
<sequence>MSNNDNSIDALCLSNHDCPQSSCLLPASLRTEIRNPLVPLTAPDLLTAMMRLQSLTPLLLALTFLFFSTPLLAAVPTVWIDPTFPPDLRARLSDVWSECIQLARLAAITFEADCKLDPTFARYFEEDGAVFVKHIFYTLANIPLDTVMTEANAGQILLSSSFVGLSPKFSMLTIAFGEPPWLPKSGICSGDDGFGAYSLFNDATGYATTVICVGSLYYPTLDEILRPRAWAYDEQGRLREGYTCDGLLDRDSEYMLSPGGWLLHELIHWEVLFEDDVPEWDQFLALGGRNFRIRDFGFPGSNPATGYGAYHARILKERAISDPTEVGVYPTFNNADSYMWYAISKYWSWRCGRPFRGAQSTDDEFHRTWQGVGYNGADISPGAQHGGDHPSPGTTDYYGDDDEASPDTNPHPALAGGVRRHHKRKLKE</sequence>
<dbReference type="GO" id="GO:0008237">
    <property type="term" value="F:metallopeptidase activity"/>
    <property type="evidence" value="ECO:0007669"/>
    <property type="project" value="InterPro"/>
</dbReference>
<feature type="region of interest" description="Disordered" evidence="1">
    <location>
        <begin position="376"/>
        <end position="428"/>
    </location>
</feature>
<dbReference type="Proteomes" id="UP000054266">
    <property type="component" value="Unassembled WGS sequence"/>
</dbReference>
<protein>
    <recommendedName>
        <fullName evidence="5">Lysine-specific metallo-endopeptidase domain-containing protein</fullName>
    </recommendedName>
</protein>
<dbReference type="EMBL" id="KN846960">
    <property type="protein sequence ID" value="KIW65489.1"/>
    <property type="molecule type" value="Genomic_DNA"/>
</dbReference>
<dbReference type="AlphaFoldDB" id="A0A0D2G071"/>
<feature type="transmembrane region" description="Helical" evidence="2">
    <location>
        <begin position="58"/>
        <end position="79"/>
    </location>
</feature>
<dbReference type="Gene3D" id="3.40.390.10">
    <property type="entry name" value="Collagenase (Catalytic Domain)"/>
    <property type="match status" value="1"/>
</dbReference>
<reference evidence="3 4" key="1">
    <citation type="submission" date="2015-01" db="EMBL/GenBank/DDBJ databases">
        <title>The Genome Sequence of Capronia semiimmersa CBS27337.</title>
        <authorList>
            <consortium name="The Broad Institute Genomics Platform"/>
            <person name="Cuomo C."/>
            <person name="de Hoog S."/>
            <person name="Gorbushina A."/>
            <person name="Stielow B."/>
            <person name="Teixiera M."/>
            <person name="Abouelleil A."/>
            <person name="Chapman S.B."/>
            <person name="Priest M."/>
            <person name="Young S.K."/>
            <person name="Wortman J."/>
            <person name="Nusbaum C."/>
            <person name="Birren B."/>
        </authorList>
    </citation>
    <scope>NUCLEOTIDE SEQUENCE [LARGE SCALE GENOMIC DNA]</scope>
    <source>
        <strain evidence="3 4">CBS 27337</strain>
    </source>
</reference>
<evidence type="ECO:0008006" key="5">
    <source>
        <dbReference type="Google" id="ProtNLM"/>
    </source>
</evidence>
<feature type="compositionally biased region" description="Basic residues" evidence="1">
    <location>
        <begin position="418"/>
        <end position="428"/>
    </location>
</feature>
<evidence type="ECO:0000313" key="4">
    <source>
        <dbReference type="Proteomes" id="UP000054266"/>
    </source>
</evidence>